<accession>A0A1V4IGQ5</accession>
<keyword evidence="1" id="KW-1133">Transmembrane helix</keyword>
<evidence type="ECO:0000313" key="2">
    <source>
        <dbReference type="EMBL" id="OPJ59024.1"/>
    </source>
</evidence>
<reference evidence="2 3" key="1">
    <citation type="submission" date="2017-03" db="EMBL/GenBank/DDBJ databases">
        <title>Genome sequence of Clostridium chromiireducens DSM 23318.</title>
        <authorList>
            <person name="Poehlein A."/>
            <person name="Daniel R."/>
        </authorList>
    </citation>
    <scope>NUCLEOTIDE SEQUENCE [LARGE SCALE GENOMIC DNA]</scope>
    <source>
        <strain evidence="2 3">DSM 23318</strain>
    </source>
</reference>
<feature type="transmembrane region" description="Helical" evidence="1">
    <location>
        <begin position="42"/>
        <end position="66"/>
    </location>
</feature>
<comment type="caution">
    <text evidence="2">The sequence shown here is derived from an EMBL/GenBank/DDBJ whole genome shotgun (WGS) entry which is preliminary data.</text>
</comment>
<feature type="transmembrane region" description="Helical" evidence="1">
    <location>
        <begin position="132"/>
        <end position="154"/>
    </location>
</feature>
<gene>
    <name evidence="2" type="ORF">CLCHR_37070</name>
</gene>
<keyword evidence="1" id="KW-0472">Membrane</keyword>
<keyword evidence="3" id="KW-1185">Reference proteome</keyword>
<evidence type="ECO:0000313" key="3">
    <source>
        <dbReference type="Proteomes" id="UP000191056"/>
    </source>
</evidence>
<keyword evidence="1" id="KW-0812">Transmembrane</keyword>
<dbReference type="Proteomes" id="UP000191056">
    <property type="component" value="Unassembled WGS sequence"/>
</dbReference>
<feature type="transmembrane region" description="Helical" evidence="1">
    <location>
        <begin position="106"/>
        <end position="126"/>
    </location>
</feature>
<dbReference type="AlphaFoldDB" id="A0A1V4IGQ5"/>
<feature type="transmembrane region" description="Helical" evidence="1">
    <location>
        <begin position="72"/>
        <end position="94"/>
    </location>
</feature>
<sequence length="158" mass="16677">MVELTYLAIIIIFSVYLYIKDKNKLKVAGVGFRKVTFSLTPYVLGIILIASIIQVCIPKEIIVSLLGKDSGLIAPILAAVFGSIFEGPTIIAFVLGASLLVSGASIAAVGAFISSFSMVGLVAIPLEKKELGITFTVVRFVITLSASILIGYLIGVII</sequence>
<feature type="transmembrane region" description="Helical" evidence="1">
    <location>
        <begin position="6"/>
        <end position="21"/>
    </location>
</feature>
<dbReference type="RefSeq" id="WP_079441372.1">
    <property type="nucleotide sequence ID" value="NZ_MZGT01000060.1"/>
</dbReference>
<dbReference type="STRING" id="225345.CLCHR_37070"/>
<dbReference type="EMBL" id="MZGT01000060">
    <property type="protein sequence ID" value="OPJ59024.1"/>
    <property type="molecule type" value="Genomic_DNA"/>
</dbReference>
<dbReference type="OrthoDB" id="5465282at2"/>
<proteinExistence type="predicted"/>
<evidence type="ECO:0000256" key="1">
    <source>
        <dbReference type="SAM" id="Phobius"/>
    </source>
</evidence>
<protein>
    <submittedName>
        <fullName evidence="2">Putative permease</fullName>
    </submittedName>
</protein>
<organism evidence="2 3">
    <name type="scientific">Clostridium chromiireducens</name>
    <dbReference type="NCBI Taxonomy" id="225345"/>
    <lineage>
        <taxon>Bacteria</taxon>
        <taxon>Bacillati</taxon>
        <taxon>Bacillota</taxon>
        <taxon>Clostridia</taxon>
        <taxon>Eubacteriales</taxon>
        <taxon>Clostridiaceae</taxon>
        <taxon>Clostridium</taxon>
    </lineage>
</organism>
<name>A0A1V4IGQ5_9CLOT</name>